<dbReference type="InterPro" id="IPR019593">
    <property type="entry name" value="Spore_coat_protein_Z/Y"/>
</dbReference>
<evidence type="ECO:0000313" key="2">
    <source>
        <dbReference type="Proteomes" id="UP001549104"/>
    </source>
</evidence>
<reference evidence="1 2" key="1">
    <citation type="submission" date="2024-06" db="EMBL/GenBank/DDBJ databases">
        <title>Sorghum-associated microbial communities from plants grown in Nebraska, USA.</title>
        <authorList>
            <person name="Schachtman D."/>
        </authorList>
    </citation>
    <scope>NUCLEOTIDE SEQUENCE [LARGE SCALE GENOMIC DNA]</scope>
    <source>
        <strain evidence="1 2">1288</strain>
    </source>
</reference>
<comment type="caution">
    <text evidence="1">The sequence shown here is derived from an EMBL/GenBank/DDBJ whole genome shotgun (WGS) entry which is preliminary data.</text>
</comment>
<protein>
    <recommendedName>
        <fullName evidence="3">Spore coat protein</fullName>
    </recommendedName>
</protein>
<evidence type="ECO:0000313" key="1">
    <source>
        <dbReference type="EMBL" id="MET3659063.1"/>
    </source>
</evidence>
<gene>
    <name evidence="1" type="ORF">ABIC55_004182</name>
</gene>
<name>A0ABV2KG87_SPOPS</name>
<dbReference type="Proteomes" id="UP001549104">
    <property type="component" value="Unassembled WGS sequence"/>
</dbReference>
<keyword evidence="2" id="KW-1185">Reference proteome</keyword>
<accession>A0ABV2KG87</accession>
<organism evidence="1 2">
    <name type="scientific">Sporosarcina psychrophila</name>
    <name type="common">Bacillus psychrophilus</name>
    <dbReference type="NCBI Taxonomy" id="1476"/>
    <lineage>
        <taxon>Bacteria</taxon>
        <taxon>Bacillati</taxon>
        <taxon>Bacillota</taxon>
        <taxon>Bacilli</taxon>
        <taxon>Bacillales</taxon>
        <taxon>Caryophanaceae</taxon>
        <taxon>Sporosarcina</taxon>
    </lineage>
</organism>
<sequence>MINEGYGKKKEDVLVCCVKSTLKTIFETQNNAKLPIFKGILQETIPLILYSSATVEPYFACGITPTIQFPFRTCFFRIEDLTNSSVQLSLLRPLDVEGNCIDTIDNPYRLERTNIKVIKPIRFFCSIQCISPELVNRQIIIIGHKW</sequence>
<dbReference type="RefSeq" id="WP_354314612.1">
    <property type="nucleotide sequence ID" value="NZ_JBEPME010000007.1"/>
</dbReference>
<dbReference type="Pfam" id="PF10612">
    <property type="entry name" value="Spore-coat_CotZ"/>
    <property type="match status" value="1"/>
</dbReference>
<proteinExistence type="predicted"/>
<evidence type="ECO:0008006" key="3">
    <source>
        <dbReference type="Google" id="ProtNLM"/>
    </source>
</evidence>
<dbReference type="EMBL" id="JBEPME010000007">
    <property type="protein sequence ID" value="MET3659063.1"/>
    <property type="molecule type" value="Genomic_DNA"/>
</dbReference>